<dbReference type="InterPro" id="IPR006342">
    <property type="entry name" value="FkbM_mtfrase"/>
</dbReference>
<gene>
    <name evidence="2" type="ORF">I5M32_03790</name>
</gene>
<dbReference type="EMBL" id="JAEHFY010000004">
    <property type="protein sequence ID" value="MBK0382072.1"/>
    <property type="molecule type" value="Genomic_DNA"/>
</dbReference>
<keyword evidence="3" id="KW-1185">Reference proteome</keyword>
<dbReference type="Pfam" id="PF05050">
    <property type="entry name" value="Methyltransf_21"/>
    <property type="match status" value="1"/>
</dbReference>
<evidence type="ECO:0000313" key="2">
    <source>
        <dbReference type="EMBL" id="MBK0382072.1"/>
    </source>
</evidence>
<name>A0ABS1BGS5_9SPHI</name>
<organism evidence="2 3">
    <name type="scientific">Pedobacter segetis</name>
    <dbReference type="NCBI Taxonomy" id="2793069"/>
    <lineage>
        <taxon>Bacteria</taxon>
        <taxon>Pseudomonadati</taxon>
        <taxon>Bacteroidota</taxon>
        <taxon>Sphingobacteriia</taxon>
        <taxon>Sphingobacteriales</taxon>
        <taxon>Sphingobacteriaceae</taxon>
        <taxon>Pedobacter</taxon>
    </lineage>
</organism>
<dbReference type="NCBIfam" id="TIGR01444">
    <property type="entry name" value="fkbM_fam"/>
    <property type="match status" value="1"/>
</dbReference>
<proteinExistence type="predicted"/>
<dbReference type="PANTHER" id="PTHR36973:SF4">
    <property type="entry name" value="NODULATION PROTEIN"/>
    <property type="match status" value="1"/>
</dbReference>
<dbReference type="SUPFAM" id="SSF53335">
    <property type="entry name" value="S-adenosyl-L-methionine-dependent methyltransferases"/>
    <property type="match status" value="1"/>
</dbReference>
<dbReference type="Proteomes" id="UP000660024">
    <property type="component" value="Unassembled WGS sequence"/>
</dbReference>
<protein>
    <submittedName>
        <fullName evidence="2">FkbM family methyltransferase</fullName>
    </submittedName>
</protein>
<dbReference type="InterPro" id="IPR029063">
    <property type="entry name" value="SAM-dependent_MTases_sf"/>
</dbReference>
<dbReference type="InterPro" id="IPR053188">
    <property type="entry name" value="FkbM_Methyltransferase"/>
</dbReference>
<reference evidence="2 3" key="1">
    <citation type="submission" date="2020-12" db="EMBL/GenBank/DDBJ databases">
        <title>Bacterial novel species Pedobacter sp. SD-b isolated from soil.</title>
        <authorList>
            <person name="Jung H.-Y."/>
        </authorList>
    </citation>
    <scope>NUCLEOTIDE SEQUENCE [LARGE SCALE GENOMIC DNA]</scope>
    <source>
        <strain evidence="2 3">SD-b</strain>
    </source>
</reference>
<dbReference type="GO" id="GO:0008168">
    <property type="term" value="F:methyltransferase activity"/>
    <property type="evidence" value="ECO:0007669"/>
    <property type="project" value="UniProtKB-KW"/>
</dbReference>
<accession>A0ABS1BGS5</accession>
<dbReference type="RefSeq" id="WP_200584851.1">
    <property type="nucleotide sequence ID" value="NZ_JAEHFY010000004.1"/>
</dbReference>
<dbReference type="GO" id="GO:0032259">
    <property type="term" value="P:methylation"/>
    <property type="evidence" value="ECO:0007669"/>
    <property type="project" value="UniProtKB-KW"/>
</dbReference>
<dbReference type="Gene3D" id="3.40.50.150">
    <property type="entry name" value="Vaccinia Virus protein VP39"/>
    <property type="match status" value="1"/>
</dbReference>
<keyword evidence="2" id="KW-0489">Methyltransferase</keyword>
<evidence type="ECO:0000313" key="3">
    <source>
        <dbReference type="Proteomes" id="UP000660024"/>
    </source>
</evidence>
<dbReference type="PANTHER" id="PTHR36973">
    <property type="entry name" value="SLL1456 PROTEIN-RELATED"/>
    <property type="match status" value="1"/>
</dbReference>
<comment type="caution">
    <text evidence="2">The sequence shown here is derived from an EMBL/GenBank/DDBJ whole genome shotgun (WGS) entry which is preliminary data.</text>
</comment>
<keyword evidence="2" id="KW-0808">Transferase</keyword>
<feature type="domain" description="Methyltransferase FkbM" evidence="1">
    <location>
        <begin position="52"/>
        <end position="212"/>
    </location>
</feature>
<evidence type="ECO:0000259" key="1">
    <source>
        <dbReference type="Pfam" id="PF05050"/>
    </source>
</evidence>
<sequence length="248" mass="28612">MKTFLQNFLGLFGLQITRKNNAKPMPIYKNEAMAKGIERFRKHYLDINTIFDVGAAEGKWSLDALNFYPNSNYLLFEPLVERAGMLNNLCVEQSNFQFVPKAAGNAKSSIKFKVTEDLDGSGIANEAEISNDNFREVQISRLDEEVRVRNLSGPYIIKLDTHGFEIPILEGCESILSDVKLFIIECYGFNLTEDSLLFWQMCKYMDDKGFRLLDIVDIMRRSKDNAFWQCDAFFIPSNNKIFKSNRYL</sequence>